<dbReference type="VEuPathDB" id="VectorBase:AARA010327"/>
<organism evidence="2 3">
    <name type="scientific">Anopheles arabiensis</name>
    <name type="common">Mosquito</name>
    <dbReference type="NCBI Taxonomy" id="7173"/>
    <lineage>
        <taxon>Eukaryota</taxon>
        <taxon>Metazoa</taxon>
        <taxon>Ecdysozoa</taxon>
        <taxon>Arthropoda</taxon>
        <taxon>Hexapoda</taxon>
        <taxon>Insecta</taxon>
        <taxon>Pterygota</taxon>
        <taxon>Neoptera</taxon>
        <taxon>Endopterygota</taxon>
        <taxon>Diptera</taxon>
        <taxon>Nematocera</taxon>
        <taxon>Culicoidea</taxon>
        <taxon>Culicidae</taxon>
        <taxon>Anophelinae</taxon>
        <taxon>Anopheles</taxon>
    </lineage>
</organism>
<dbReference type="AlphaFoldDB" id="A0A182I9R7"/>
<keyword evidence="3" id="KW-1185">Reference proteome</keyword>
<feature type="compositionally biased region" description="Acidic residues" evidence="1">
    <location>
        <begin position="31"/>
        <end position="40"/>
    </location>
</feature>
<accession>A0A182I9R7</accession>
<dbReference type="EMBL" id="APCN01001035">
    <property type="status" value="NOT_ANNOTATED_CDS"/>
    <property type="molecule type" value="Genomic_DNA"/>
</dbReference>
<dbReference type="Proteomes" id="UP000075840">
    <property type="component" value="Unassembled WGS sequence"/>
</dbReference>
<evidence type="ECO:0000313" key="2">
    <source>
        <dbReference type="EnsemblMetazoa" id="AARA010327-PA"/>
    </source>
</evidence>
<evidence type="ECO:0000313" key="3">
    <source>
        <dbReference type="Proteomes" id="UP000075840"/>
    </source>
</evidence>
<feature type="region of interest" description="Disordered" evidence="1">
    <location>
        <begin position="1"/>
        <end position="42"/>
    </location>
</feature>
<reference evidence="2" key="1">
    <citation type="submission" date="2022-08" db="UniProtKB">
        <authorList>
            <consortium name="EnsemblMetazoa"/>
        </authorList>
    </citation>
    <scope>IDENTIFICATION</scope>
    <source>
        <strain evidence="2">Dongola</strain>
    </source>
</reference>
<proteinExistence type="predicted"/>
<name>A0A182I9R7_ANOAR</name>
<protein>
    <submittedName>
        <fullName evidence="2">Uncharacterized protein</fullName>
    </submittedName>
</protein>
<dbReference type="EnsemblMetazoa" id="AARA010327-RA">
    <property type="protein sequence ID" value="AARA010327-PA"/>
    <property type="gene ID" value="AARA010327"/>
</dbReference>
<evidence type="ECO:0000256" key="1">
    <source>
        <dbReference type="SAM" id="MobiDB-lite"/>
    </source>
</evidence>
<sequence length="93" mass="9949">MTDVSAKTEKTRRRRSVTISITTVGEPTESSNEDDKENNEEGGAIHRVAEATKRKATGAKADDAVAVEVGGAEYTTPAKKAKLDDKGSFHLES</sequence>